<evidence type="ECO:0000313" key="2">
    <source>
        <dbReference type="EMBL" id="GAA0160008.1"/>
    </source>
</evidence>
<reference evidence="2 3" key="1">
    <citation type="submission" date="2024-01" db="EMBL/GenBank/DDBJ databases">
        <title>The complete chloroplast genome sequence of Lithospermum erythrorhizon: insights into the phylogenetic relationship among Boraginaceae species and the maternal lineages of purple gromwells.</title>
        <authorList>
            <person name="Okada T."/>
            <person name="Watanabe K."/>
        </authorList>
    </citation>
    <scope>NUCLEOTIDE SEQUENCE [LARGE SCALE GENOMIC DNA]</scope>
</reference>
<dbReference type="Proteomes" id="UP001454036">
    <property type="component" value="Unassembled WGS sequence"/>
</dbReference>
<dbReference type="Pfam" id="PF07727">
    <property type="entry name" value="RVT_2"/>
    <property type="match status" value="1"/>
</dbReference>
<protein>
    <recommendedName>
        <fullName evidence="1">Reverse transcriptase Ty1/copia-type domain-containing protein</fullName>
    </recommendedName>
</protein>
<dbReference type="AlphaFoldDB" id="A0AAV3QBY1"/>
<dbReference type="EMBL" id="BAABME010003751">
    <property type="protein sequence ID" value="GAA0160008.1"/>
    <property type="molecule type" value="Genomic_DNA"/>
</dbReference>
<accession>A0AAV3QBY1</accession>
<keyword evidence="3" id="KW-1185">Reference proteome</keyword>
<comment type="caution">
    <text evidence="2">The sequence shown here is derived from an EMBL/GenBank/DDBJ whole genome shotgun (WGS) entry which is preliminary data.</text>
</comment>
<sequence length="92" mass="9832">MGSLKAEFAMKDLDCLSYFLGIDVTHHAGGLVVSQKKYAEAIIARAGMSSCNSSSTPINTKSKLVALLAPLMRISLYNLNIRPPPTTTAGVY</sequence>
<proteinExistence type="predicted"/>
<evidence type="ECO:0000313" key="3">
    <source>
        <dbReference type="Proteomes" id="UP001454036"/>
    </source>
</evidence>
<evidence type="ECO:0000259" key="1">
    <source>
        <dbReference type="Pfam" id="PF07727"/>
    </source>
</evidence>
<dbReference type="InterPro" id="IPR013103">
    <property type="entry name" value="RVT_2"/>
</dbReference>
<gene>
    <name evidence="2" type="ORF">LIER_16662</name>
</gene>
<organism evidence="2 3">
    <name type="scientific">Lithospermum erythrorhizon</name>
    <name type="common">Purple gromwell</name>
    <name type="synonym">Lithospermum officinale var. erythrorhizon</name>
    <dbReference type="NCBI Taxonomy" id="34254"/>
    <lineage>
        <taxon>Eukaryota</taxon>
        <taxon>Viridiplantae</taxon>
        <taxon>Streptophyta</taxon>
        <taxon>Embryophyta</taxon>
        <taxon>Tracheophyta</taxon>
        <taxon>Spermatophyta</taxon>
        <taxon>Magnoliopsida</taxon>
        <taxon>eudicotyledons</taxon>
        <taxon>Gunneridae</taxon>
        <taxon>Pentapetalae</taxon>
        <taxon>asterids</taxon>
        <taxon>lamiids</taxon>
        <taxon>Boraginales</taxon>
        <taxon>Boraginaceae</taxon>
        <taxon>Boraginoideae</taxon>
        <taxon>Lithospermeae</taxon>
        <taxon>Lithospermum</taxon>
    </lineage>
</organism>
<name>A0AAV3QBY1_LITER</name>
<feature type="domain" description="Reverse transcriptase Ty1/copia-type" evidence="1">
    <location>
        <begin position="4"/>
        <end position="59"/>
    </location>
</feature>